<dbReference type="Proteomes" id="UP001320768">
    <property type="component" value="Unassembled WGS sequence"/>
</dbReference>
<reference evidence="11 12" key="1">
    <citation type="journal article" date="2022" name="Nat. Microbiol.">
        <title>The microbiome of a bacterivorous marine choanoflagellate contains a resource-demanding obligate bacterial associate.</title>
        <authorList>
            <person name="Needham D.M."/>
            <person name="Poirier C."/>
            <person name="Bachy C."/>
            <person name="George E.E."/>
            <person name="Wilken S."/>
            <person name="Yung C.C.M."/>
            <person name="Limardo A.J."/>
            <person name="Morando M."/>
            <person name="Sudek L."/>
            <person name="Malmstrom R.R."/>
            <person name="Keeling P.J."/>
            <person name="Santoro A.E."/>
            <person name="Worden A.Z."/>
        </authorList>
    </citation>
    <scope>NUCLEOTIDE SEQUENCE [LARGE SCALE GENOMIC DNA]</scope>
    <source>
        <strain evidence="11 12">Comchoano-2</strain>
    </source>
</reference>
<protein>
    <recommendedName>
        <fullName evidence="10">ATP synthase gamma chain</fullName>
    </recommendedName>
    <alternativeName>
        <fullName evidence="10">ATP synthase F1 sector gamma subunit</fullName>
    </alternativeName>
    <alternativeName>
        <fullName evidence="10">F-ATPase gamma subunit</fullName>
    </alternativeName>
</protein>
<dbReference type="CDD" id="cd12151">
    <property type="entry name" value="F1-ATPase_gamma"/>
    <property type="match status" value="1"/>
</dbReference>
<evidence type="ECO:0000256" key="10">
    <source>
        <dbReference type="HAMAP-Rule" id="MF_00815"/>
    </source>
</evidence>
<evidence type="ECO:0000256" key="6">
    <source>
        <dbReference type="ARBA" id="ARBA00023065"/>
    </source>
</evidence>
<proteinExistence type="inferred from homology"/>
<keyword evidence="4 10" id="KW-0813">Transport</keyword>
<evidence type="ECO:0000313" key="12">
    <source>
        <dbReference type="Proteomes" id="UP001320768"/>
    </source>
</evidence>
<dbReference type="HAMAP" id="MF_00815">
    <property type="entry name" value="ATP_synth_gamma_bact"/>
    <property type="match status" value="1"/>
</dbReference>
<comment type="similarity">
    <text evidence="3 10">Belongs to the ATPase gamma chain family.</text>
</comment>
<dbReference type="PANTHER" id="PTHR11693">
    <property type="entry name" value="ATP SYNTHASE GAMMA CHAIN"/>
    <property type="match status" value="1"/>
</dbReference>
<keyword evidence="5 10" id="KW-0375">Hydrogen ion transport</keyword>
<dbReference type="Gene3D" id="1.10.287.80">
    <property type="entry name" value="ATP synthase, gamma subunit, helix hairpin domain"/>
    <property type="match status" value="1"/>
</dbReference>
<dbReference type="PANTHER" id="PTHR11693:SF22">
    <property type="entry name" value="ATP SYNTHASE SUBUNIT GAMMA, MITOCHONDRIAL"/>
    <property type="match status" value="1"/>
</dbReference>
<evidence type="ECO:0000256" key="5">
    <source>
        <dbReference type="ARBA" id="ARBA00022781"/>
    </source>
</evidence>
<evidence type="ECO:0000313" key="11">
    <source>
        <dbReference type="EMBL" id="MCP8352186.1"/>
    </source>
</evidence>
<evidence type="ECO:0000256" key="4">
    <source>
        <dbReference type="ARBA" id="ARBA00022448"/>
    </source>
</evidence>
<dbReference type="Gene3D" id="3.40.1380.10">
    <property type="match status" value="1"/>
</dbReference>
<keyword evidence="6 10" id="KW-0406">Ion transport</keyword>
<keyword evidence="7 10" id="KW-0472">Membrane</keyword>
<gene>
    <name evidence="10 11" type="primary">atpG</name>
    <name evidence="11" type="ORF">MKS91_02655</name>
</gene>
<dbReference type="RefSeq" id="WP_258569294.1">
    <property type="nucleotide sequence ID" value="NZ_JAKUDN010000002.1"/>
</dbReference>
<evidence type="ECO:0000256" key="3">
    <source>
        <dbReference type="ARBA" id="ARBA00007681"/>
    </source>
</evidence>
<accession>A0ABT1L5J4</accession>
<dbReference type="EMBL" id="JAKUDN010000002">
    <property type="protein sequence ID" value="MCP8352186.1"/>
    <property type="molecule type" value="Genomic_DNA"/>
</dbReference>
<evidence type="ECO:0000256" key="7">
    <source>
        <dbReference type="ARBA" id="ARBA00023136"/>
    </source>
</evidence>
<dbReference type="NCBIfam" id="TIGR01146">
    <property type="entry name" value="ATPsyn_F1gamma"/>
    <property type="match status" value="1"/>
</dbReference>
<comment type="subunit">
    <text evidence="10">F-type ATPases have 2 components, CF(1) - the catalytic core - and CF(0) - the membrane proton channel. CF(1) has five subunits: alpha(3), beta(3), gamma(1), delta(1), epsilon(1). CF(0) has three main subunits: a, b and c.</text>
</comment>
<dbReference type="PRINTS" id="PR00126">
    <property type="entry name" value="ATPASEGAMMA"/>
</dbReference>
<evidence type="ECO:0000256" key="1">
    <source>
        <dbReference type="ARBA" id="ARBA00003456"/>
    </source>
</evidence>
<organism evidence="11 12">
    <name type="scientific">Candidatus Synchoanobacter obligatus</name>
    <dbReference type="NCBI Taxonomy" id="2919597"/>
    <lineage>
        <taxon>Bacteria</taxon>
        <taxon>Pseudomonadati</taxon>
        <taxon>Pseudomonadota</taxon>
        <taxon>Gammaproteobacteria</taxon>
        <taxon>Candidatus Comchoanobacterales</taxon>
        <taxon>Candidatus Comchoanobacteraceae</taxon>
        <taxon>Candidatus Synchoanobacter</taxon>
    </lineage>
</organism>
<dbReference type="SUPFAM" id="SSF52943">
    <property type="entry name" value="ATP synthase (F1-ATPase), gamma subunit"/>
    <property type="match status" value="1"/>
</dbReference>
<evidence type="ECO:0000256" key="2">
    <source>
        <dbReference type="ARBA" id="ARBA00004170"/>
    </source>
</evidence>
<evidence type="ECO:0000256" key="8">
    <source>
        <dbReference type="ARBA" id="ARBA00023196"/>
    </source>
</evidence>
<keyword evidence="10" id="KW-1003">Cell membrane</keyword>
<dbReference type="Pfam" id="PF00231">
    <property type="entry name" value="ATP-synt"/>
    <property type="match status" value="1"/>
</dbReference>
<comment type="caution">
    <text evidence="11">The sequence shown here is derived from an EMBL/GenBank/DDBJ whole genome shotgun (WGS) entry which is preliminary data.</text>
</comment>
<keyword evidence="8 10" id="KW-0139">CF(1)</keyword>
<keyword evidence="9 10" id="KW-0066">ATP synthesis</keyword>
<dbReference type="InterPro" id="IPR035968">
    <property type="entry name" value="ATP_synth_F1_ATPase_gsu"/>
</dbReference>
<sequence length="286" mass="32113">MAKSHKIKQVIKSTEKTAVITKAMQVVSASKLPSALDRFKSTKPYADLAQHIMAHYSHASEHPFFQKRSDAKKTGLIILSSDRGLCGSLNLQLFKKALHHLQDQESSQQHVVLSVSGRKGLQFFSKHADILSSVESLSDKPKIQQLMPLITPMLDAYEEKELDRVYIAYNQFENTLTQTPTIRQILPLQEEPNVKKTTTYHHEQEANTILDMLLKNYIESTIYSCVTENIVSEQAARMIAMKNATDNANDIIADLNLTYNKIRQALITQEIAEISAGANQSTGETL</sequence>
<dbReference type="InterPro" id="IPR000131">
    <property type="entry name" value="ATP_synth_F1_gsu"/>
</dbReference>
<name>A0ABT1L5J4_9GAMM</name>
<comment type="subcellular location">
    <subcellularLocation>
        <location evidence="10">Cell membrane</location>
        <topology evidence="10">Peripheral membrane protein</topology>
    </subcellularLocation>
    <subcellularLocation>
        <location evidence="2">Membrane</location>
        <topology evidence="2">Peripheral membrane protein</topology>
    </subcellularLocation>
</comment>
<comment type="function">
    <text evidence="1 10">Produces ATP from ADP in the presence of a proton gradient across the membrane. The gamma chain is believed to be important in regulating ATPase activity and the flow of protons through the CF(0) complex.</text>
</comment>
<evidence type="ECO:0000256" key="9">
    <source>
        <dbReference type="ARBA" id="ARBA00023310"/>
    </source>
</evidence>
<keyword evidence="12" id="KW-1185">Reference proteome</keyword>